<evidence type="ECO:0000313" key="1">
    <source>
        <dbReference type="EMBL" id="KJU83412.1"/>
    </source>
</evidence>
<comment type="caution">
    <text evidence="1">The sequence shown here is derived from an EMBL/GenBank/DDBJ whole genome shotgun (WGS) entry which is preliminary data.</text>
</comment>
<evidence type="ECO:0000313" key="2">
    <source>
        <dbReference type="Proteomes" id="UP000033423"/>
    </source>
</evidence>
<accession>A0A0F3GNM7</accession>
<protein>
    <submittedName>
        <fullName evidence="1">Uncharacterized protein</fullName>
    </submittedName>
</protein>
<gene>
    <name evidence="1" type="ORF">MBAV_004395</name>
</gene>
<keyword evidence="2" id="KW-1185">Reference proteome</keyword>
<dbReference type="EMBL" id="LACI01001911">
    <property type="protein sequence ID" value="KJU83412.1"/>
    <property type="molecule type" value="Genomic_DNA"/>
</dbReference>
<reference evidence="1 2" key="1">
    <citation type="submission" date="2015-02" db="EMBL/GenBank/DDBJ databases">
        <title>Single-cell genomics of uncultivated deep-branching MTB reveals a conserved set of magnetosome genes.</title>
        <authorList>
            <person name="Kolinko S."/>
            <person name="Richter M."/>
            <person name="Glockner F.O."/>
            <person name="Brachmann A."/>
            <person name="Schuler D."/>
        </authorList>
    </citation>
    <scope>NUCLEOTIDE SEQUENCE [LARGE SCALE GENOMIC DNA]</scope>
    <source>
        <strain evidence="1">TM-1</strain>
    </source>
</reference>
<organism evidence="1 2">
    <name type="scientific">Candidatus Magnetobacterium bavaricum</name>
    <dbReference type="NCBI Taxonomy" id="29290"/>
    <lineage>
        <taxon>Bacteria</taxon>
        <taxon>Pseudomonadati</taxon>
        <taxon>Nitrospirota</taxon>
        <taxon>Thermodesulfovibrionia</taxon>
        <taxon>Thermodesulfovibrionales</taxon>
        <taxon>Candidatus Magnetobacteriaceae</taxon>
        <taxon>Candidatus Magnetobacterium</taxon>
    </lineage>
</organism>
<dbReference type="AlphaFoldDB" id="A0A0F3GNM7"/>
<dbReference type="Proteomes" id="UP000033423">
    <property type="component" value="Unassembled WGS sequence"/>
</dbReference>
<sequence>MCSLITTGRLRPTLSVRPARGSSACSLATSTPALSPTTTTYGRCVADNLGHLVIRLFGRLDKSRPMPLVTMVR</sequence>
<name>A0A0F3GNM7_9BACT</name>
<proteinExistence type="predicted"/>